<dbReference type="PANTHER" id="PTHR42723">
    <property type="entry name" value="CHLOROPHYLL SYNTHASE"/>
    <property type="match status" value="1"/>
</dbReference>
<sequence length="306" mass="34424">MNFLNLIRWKNLLMIAFVQLLIKYAFLEPFGAKISLTSLGITLLILATISIAAAGNIINDIYDVDTDLVNKPNKLIIGKSISEKTAYNLFIAFNVIGVGLGFYVSHLVGKSPFFSIFVIISVLLYIYASYLKRIILIGNIVISVLVALSVIIVGVFELLPPITRQNQQLQLAFFEIIFNYAIFAFIINLLREIVKDIEDIDGDHKAGMGTLPIAIGRERATKLVFVLSLVPLFIITLYTINELYKSQIAVIYSILFIIGPLFYISIKTFSATTKKDYHHISNILKLVMLFGMLSLLLYKYIFLHNA</sequence>
<feature type="transmembrane region" description="Helical" evidence="6">
    <location>
        <begin position="223"/>
        <end position="240"/>
    </location>
</feature>
<dbReference type="Pfam" id="PF01040">
    <property type="entry name" value="UbiA"/>
    <property type="match status" value="1"/>
</dbReference>
<keyword evidence="8" id="KW-1185">Reference proteome</keyword>
<dbReference type="NCBIfam" id="NF009512">
    <property type="entry name" value="PRK12872.1-1"/>
    <property type="match status" value="1"/>
</dbReference>
<feature type="transmembrane region" description="Helical" evidence="6">
    <location>
        <begin position="135"/>
        <end position="159"/>
    </location>
</feature>
<dbReference type="Gene3D" id="1.20.120.1780">
    <property type="entry name" value="UbiA prenyltransferase"/>
    <property type="match status" value="1"/>
</dbReference>
<protein>
    <submittedName>
        <fullName evidence="7">Geranylgeranylglycerol-phosphate geranylgeranyltransferase</fullName>
    </submittedName>
</protein>
<evidence type="ECO:0000256" key="2">
    <source>
        <dbReference type="ARBA" id="ARBA00022475"/>
    </source>
</evidence>
<feature type="transmembrane region" description="Helical" evidence="6">
    <location>
        <begin position="111"/>
        <end position="128"/>
    </location>
</feature>
<keyword evidence="4 6" id="KW-1133">Transmembrane helix</keyword>
<feature type="transmembrane region" description="Helical" evidence="6">
    <location>
        <begin position="171"/>
        <end position="190"/>
    </location>
</feature>
<organism evidence="7 8">
    <name type="scientific">Flavivirga amylovorans</name>
    <dbReference type="NCBI Taxonomy" id="870486"/>
    <lineage>
        <taxon>Bacteria</taxon>
        <taxon>Pseudomonadati</taxon>
        <taxon>Bacteroidota</taxon>
        <taxon>Flavobacteriia</taxon>
        <taxon>Flavobacteriales</taxon>
        <taxon>Flavobacteriaceae</taxon>
        <taxon>Flavivirga</taxon>
    </lineage>
</organism>
<feature type="transmembrane region" description="Helical" evidence="6">
    <location>
        <begin position="286"/>
        <end position="303"/>
    </location>
</feature>
<proteinExistence type="predicted"/>
<feature type="transmembrane region" description="Helical" evidence="6">
    <location>
        <begin position="246"/>
        <end position="266"/>
    </location>
</feature>
<dbReference type="PANTHER" id="PTHR42723:SF1">
    <property type="entry name" value="CHLOROPHYLL SYNTHASE, CHLOROPLASTIC"/>
    <property type="match status" value="1"/>
</dbReference>
<keyword evidence="5 6" id="KW-0472">Membrane</keyword>
<evidence type="ECO:0000256" key="6">
    <source>
        <dbReference type="SAM" id="Phobius"/>
    </source>
</evidence>
<comment type="caution">
    <text evidence="7">The sequence shown here is derived from an EMBL/GenBank/DDBJ whole genome shotgun (WGS) entry which is preliminary data.</text>
</comment>
<dbReference type="RefSeq" id="WP_303281119.1">
    <property type="nucleotide sequence ID" value="NZ_BAABCZ010000016.1"/>
</dbReference>
<dbReference type="Gene3D" id="1.10.357.140">
    <property type="entry name" value="UbiA prenyltransferase"/>
    <property type="match status" value="1"/>
</dbReference>
<evidence type="ECO:0000313" key="7">
    <source>
        <dbReference type="EMBL" id="MDO5986611.1"/>
    </source>
</evidence>
<dbReference type="EMBL" id="JAUOEM010000001">
    <property type="protein sequence ID" value="MDO5986611.1"/>
    <property type="molecule type" value="Genomic_DNA"/>
</dbReference>
<evidence type="ECO:0000256" key="4">
    <source>
        <dbReference type="ARBA" id="ARBA00022989"/>
    </source>
</evidence>
<feature type="transmembrane region" description="Helical" evidence="6">
    <location>
        <begin position="37"/>
        <end position="58"/>
    </location>
</feature>
<dbReference type="InterPro" id="IPR050475">
    <property type="entry name" value="Prenyltransferase_related"/>
</dbReference>
<evidence type="ECO:0000256" key="1">
    <source>
        <dbReference type="ARBA" id="ARBA00004141"/>
    </source>
</evidence>
<comment type="subcellular location">
    <subcellularLocation>
        <location evidence="1">Membrane</location>
        <topology evidence="1">Multi-pass membrane protein</topology>
    </subcellularLocation>
</comment>
<keyword evidence="2" id="KW-1003">Cell membrane</keyword>
<dbReference type="InterPro" id="IPR000537">
    <property type="entry name" value="UbiA_prenyltransferase"/>
</dbReference>
<feature type="transmembrane region" description="Helical" evidence="6">
    <location>
        <begin position="86"/>
        <end position="105"/>
    </location>
</feature>
<evidence type="ECO:0000313" key="8">
    <source>
        <dbReference type="Proteomes" id="UP001176891"/>
    </source>
</evidence>
<accession>A0ABT8WY46</accession>
<dbReference type="CDD" id="cd13961">
    <property type="entry name" value="PT_UbiA_DGGGPS"/>
    <property type="match status" value="1"/>
</dbReference>
<evidence type="ECO:0000256" key="3">
    <source>
        <dbReference type="ARBA" id="ARBA00022692"/>
    </source>
</evidence>
<reference evidence="7" key="1">
    <citation type="submission" date="2023-07" db="EMBL/GenBank/DDBJ databases">
        <title>Two novel species in the genus Flavivirga.</title>
        <authorList>
            <person name="Kwon K."/>
        </authorList>
    </citation>
    <scope>NUCLEOTIDE SEQUENCE</scope>
    <source>
        <strain evidence="7">KACC 14157</strain>
    </source>
</reference>
<gene>
    <name evidence="7" type="ORF">Q4Q39_04250</name>
</gene>
<evidence type="ECO:0000256" key="5">
    <source>
        <dbReference type="ARBA" id="ARBA00023136"/>
    </source>
</evidence>
<dbReference type="InterPro" id="IPR044878">
    <property type="entry name" value="UbiA_sf"/>
</dbReference>
<keyword evidence="3 6" id="KW-0812">Transmembrane</keyword>
<name>A0ABT8WY46_9FLAO</name>
<dbReference type="Proteomes" id="UP001176891">
    <property type="component" value="Unassembled WGS sequence"/>
</dbReference>